<evidence type="ECO:0000256" key="7">
    <source>
        <dbReference type="ARBA" id="ARBA00022917"/>
    </source>
</evidence>
<dbReference type="EMBL" id="JBBBZM010000053">
    <property type="protein sequence ID" value="KAL0636310.1"/>
    <property type="molecule type" value="Genomic_DNA"/>
</dbReference>
<gene>
    <name evidence="11" type="ORF">Q9L58_004767</name>
</gene>
<feature type="compositionally biased region" description="Gly residues" evidence="9">
    <location>
        <begin position="475"/>
        <end position="485"/>
    </location>
</feature>
<evidence type="ECO:0000256" key="2">
    <source>
        <dbReference type="ARBA" id="ARBA00013819"/>
    </source>
</evidence>
<dbReference type="PIRSF" id="PIRSF017222">
    <property type="entry name" value="eIF2A"/>
    <property type="match status" value="1"/>
</dbReference>
<keyword evidence="5" id="KW-0677">Repeat</keyword>
<evidence type="ECO:0000256" key="1">
    <source>
        <dbReference type="ARBA" id="ARBA00009573"/>
    </source>
</evidence>
<dbReference type="Gene3D" id="2.130.10.10">
    <property type="entry name" value="YVTN repeat-like/Quinoprotein amine dehydrogenase"/>
    <property type="match status" value="2"/>
</dbReference>
<feature type="domain" description="Translation initiation factor beta propellor-like" evidence="10">
    <location>
        <begin position="212"/>
        <end position="406"/>
    </location>
</feature>
<dbReference type="Pfam" id="PF08662">
    <property type="entry name" value="eIF2A"/>
    <property type="match status" value="1"/>
</dbReference>
<proteinExistence type="inferred from homology"/>
<protein>
    <recommendedName>
        <fullName evidence="2 8">Eukaryotic translation initiation factor 2A</fullName>
        <shortName evidence="8">eIF-2A</shortName>
    </recommendedName>
</protein>
<dbReference type="Proteomes" id="UP001447188">
    <property type="component" value="Unassembled WGS sequence"/>
</dbReference>
<evidence type="ECO:0000256" key="4">
    <source>
        <dbReference type="ARBA" id="ARBA00022574"/>
    </source>
</evidence>
<comment type="caution">
    <text evidence="11">The sequence shown here is derived from an EMBL/GenBank/DDBJ whole genome shotgun (WGS) entry which is preliminary data.</text>
</comment>
<keyword evidence="6 8" id="KW-0810">Translation regulation</keyword>
<feature type="compositionally biased region" description="Low complexity" evidence="9">
    <location>
        <begin position="544"/>
        <end position="558"/>
    </location>
</feature>
<dbReference type="PANTHER" id="PTHR13227">
    <property type="entry name" value="EUKARYOTIC TRANSLATION INITIATION FACTOR 2A"/>
    <property type="match status" value="1"/>
</dbReference>
<evidence type="ECO:0000256" key="3">
    <source>
        <dbReference type="ARBA" id="ARBA00022540"/>
    </source>
</evidence>
<evidence type="ECO:0000313" key="12">
    <source>
        <dbReference type="Proteomes" id="UP001447188"/>
    </source>
</evidence>
<feature type="compositionally biased region" description="Pro residues" evidence="9">
    <location>
        <begin position="632"/>
        <end position="642"/>
    </location>
</feature>
<feature type="compositionally biased region" description="Basic and acidic residues" evidence="9">
    <location>
        <begin position="562"/>
        <end position="605"/>
    </location>
</feature>
<dbReference type="SUPFAM" id="SSF82171">
    <property type="entry name" value="DPP6 N-terminal domain-like"/>
    <property type="match status" value="1"/>
</dbReference>
<feature type="compositionally biased region" description="Gly residues" evidence="9">
    <location>
        <begin position="505"/>
        <end position="517"/>
    </location>
</feature>
<organism evidence="11 12">
    <name type="scientific">Discina gigas</name>
    <dbReference type="NCBI Taxonomy" id="1032678"/>
    <lineage>
        <taxon>Eukaryota</taxon>
        <taxon>Fungi</taxon>
        <taxon>Dikarya</taxon>
        <taxon>Ascomycota</taxon>
        <taxon>Pezizomycotina</taxon>
        <taxon>Pezizomycetes</taxon>
        <taxon>Pezizales</taxon>
        <taxon>Discinaceae</taxon>
        <taxon>Discina</taxon>
    </lineage>
</organism>
<dbReference type="InterPro" id="IPR013979">
    <property type="entry name" value="TIF_beta_prop-like"/>
</dbReference>
<evidence type="ECO:0000256" key="8">
    <source>
        <dbReference type="PIRNR" id="PIRNR017222"/>
    </source>
</evidence>
<evidence type="ECO:0000259" key="10">
    <source>
        <dbReference type="Pfam" id="PF08662"/>
    </source>
</evidence>
<feature type="compositionally biased region" description="Low complexity" evidence="9">
    <location>
        <begin position="492"/>
        <end position="502"/>
    </location>
</feature>
<dbReference type="InterPro" id="IPR011387">
    <property type="entry name" value="TIF2A"/>
</dbReference>
<accession>A0ABR3GKI0</accession>
<name>A0ABR3GKI0_9PEZI</name>
<evidence type="ECO:0000256" key="9">
    <source>
        <dbReference type="SAM" id="MobiDB-lite"/>
    </source>
</evidence>
<comment type="function">
    <text evidence="8">Functions in the early steps of protein synthesis of a small number of specific mRNAs. Acts by directing the binding of methionyl-tRNAi to 40S ribosomal subunits. In contrast to the eIF-2 complex, it binds methionyl-tRNAi to 40S subunits in a codon-dependent manner, whereas the eIF-2 complex binds methionyl-tRNAi to 40S subunits in a GTP-dependent manner.</text>
</comment>
<keyword evidence="4" id="KW-0853">WD repeat</keyword>
<feature type="region of interest" description="Disordered" evidence="9">
    <location>
        <begin position="469"/>
        <end position="654"/>
    </location>
</feature>
<evidence type="ECO:0000313" key="11">
    <source>
        <dbReference type="EMBL" id="KAL0636310.1"/>
    </source>
</evidence>
<keyword evidence="7 8" id="KW-0648">Protein biosynthesis</keyword>
<dbReference type="InterPro" id="IPR015943">
    <property type="entry name" value="WD40/YVTN_repeat-like_dom_sf"/>
</dbReference>
<keyword evidence="3 8" id="KW-0396">Initiation factor</keyword>
<evidence type="ECO:0000256" key="6">
    <source>
        <dbReference type="ARBA" id="ARBA00022845"/>
    </source>
</evidence>
<dbReference type="PANTHER" id="PTHR13227:SF0">
    <property type="entry name" value="EUKARYOTIC TRANSLATION INITIATION FACTOR 2A"/>
    <property type="match status" value="1"/>
</dbReference>
<evidence type="ECO:0000256" key="5">
    <source>
        <dbReference type="ARBA" id="ARBA00022737"/>
    </source>
</evidence>
<feature type="compositionally biased region" description="Basic residues" evidence="9">
    <location>
        <begin position="529"/>
        <end position="538"/>
    </location>
</feature>
<comment type="similarity">
    <text evidence="1 8">Belongs to the WD repeat EIF2A family.</text>
</comment>
<reference evidence="11 12" key="1">
    <citation type="submission" date="2024-02" db="EMBL/GenBank/DDBJ databases">
        <title>Discinaceae phylogenomics.</title>
        <authorList>
            <person name="Dirks A.C."/>
            <person name="James T.Y."/>
        </authorList>
    </citation>
    <scope>NUCLEOTIDE SEQUENCE [LARGE SCALE GENOMIC DNA]</scope>
    <source>
        <strain evidence="11 12">ACD0624</strain>
    </source>
</reference>
<sequence>MAAATVQTQFAYRTQKTIGVVEAFPQYSPQPGFDKPETNNRCCTYSPDGKYFAWACNEDVKIANPDTGEVVSTLPAQSVHEIGFSPLGSYIITWERPTKQEDGNATKNLKVWKTATAEHVVAFVQKSQSGWNLQYTYDEKYCARVVTNEVQFFESAEMGTVWGHLHVEGVTDFALSPGKNYSIAVFIPERKGGPASVKIYQVPAFTTVLSQKAFFKADRVQLKWNALGTSVLVFAQTDADKTGKSYYGETNLYLITVAGDYDCRVALDKEGPIHDVAWSTDSKEFGVVYGFMPAKTTIYDTRANVVHALPPGPRNTILFSPHARFVLVAGFGNLQGSMDIYDRQAGMRKICTIEASNASVCEWSPDGRHILTATTSPRLRVDNGAKVWHYTGDLMYNSDLDELYNVCWRPQAASVHPLPHPLPAAPAPHESASAHVAISTPKKPAGAYRPPHARNTVTPLHFKREDEGGAAHIYGNGGGGQNGFGRGKRTVPGAAAAERLPPGAAPGGGVSLAGTGAGADEDSLSKTALKNKKKREAKKAKMEQQQGAPGVPGAPSGPANGGEREGRDGRHQRNEHPRSKSRNNRDRDQDGLKRTKSKSEREPRPQHPSRSNAETLAPPPAMETPRKSESPKPAPTPIPETPETPSGTDKKLRGLHKKLRAIEDLKIRLANGEKLEDTQMKKIKTEDQVKQELEALGE</sequence>
<keyword evidence="12" id="KW-1185">Reference proteome</keyword>